<dbReference type="GeneID" id="37267037"/>
<keyword evidence="3" id="KW-1185">Reference proteome</keyword>
<proteinExistence type="predicted"/>
<dbReference type="AlphaFoldDB" id="A0A316ZGW7"/>
<dbReference type="EMBL" id="KZ819286">
    <property type="protein sequence ID" value="PWO00265.1"/>
    <property type="molecule type" value="Genomic_DNA"/>
</dbReference>
<accession>A0A316ZGW7</accession>
<feature type="region of interest" description="Disordered" evidence="1">
    <location>
        <begin position="132"/>
        <end position="153"/>
    </location>
</feature>
<protein>
    <submittedName>
        <fullName evidence="2">Uncharacterized protein</fullName>
    </submittedName>
</protein>
<dbReference type="RefSeq" id="XP_025600543.1">
    <property type="nucleotide sequence ID" value="XM_025739491.1"/>
</dbReference>
<organism evidence="2 3">
    <name type="scientific">Tilletiopsis washingtonensis</name>
    <dbReference type="NCBI Taxonomy" id="58919"/>
    <lineage>
        <taxon>Eukaryota</taxon>
        <taxon>Fungi</taxon>
        <taxon>Dikarya</taxon>
        <taxon>Basidiomycota</taxon>
        <taxon>Ustilaginomycotina</taxon>
        <taxon>Exobasidiomycetes</taxon>
        <taxon>Entylomatales</taxon>
        <taxon>Entylomatales incertae sedis</taxon>
        <taxon>Tilletiopsis</taxon>
    </lineage>
</organism>
<reference evidence="2 3" key="1">
    <citation type="journal article" date="2018" name="Mol. Biol. Evol.">
        <title>Broad Genomic Sampling Reveals a Smut Pathogenic Ancestry of the Fungal Clade Ustilaginomycotina.</title>
        <authorList>
            <person name="Kijpornyongpan T."/>
            <person name="Mondo S.J."/>
            <person name="Barry K."/>
            <person name="Sandor L."/>
            <person name="Lee J."/>
            <person name="Lipzen A."/>
            <person name="Pangilinan J."/>
            <person name="LaButti K."/>
            <person name="Hainaut M."/>
            <person name="Henrissat B."/>
            <person name="Grigoriev I.V."/>
            <person name="Spatafora J.W."/>
            <person name="Aime M.C."/>
        </authorList>
    </citation>
    <scope>NUCLEOTIDE SEQUENCE [LARGE SCALE GENOMIC DNA]</scope>
    <source>
        <strain evidence="2 3">MCA 4186</strain>
    </source>
</reference>
<sequence length="248" mass="25952">MAWAAPLCACAADSGPMAHAGCRDARTQSAAAVRGGGSGARLARAHRRAACHAPCIGHPHAVLPRAPQPGPAPRSWLLHTAVSTLVSPSASPCCVVLSLLCAGSTRTAAAAWAALKRRALGRLASDVTRSRLQHASSAPFAPPRTRQMSPSSSPLSLLAASSLQRLASSGEAMVHVKQSLCRSGCGRHRCAAGRQARGRAARRHRLTARCRAIQRAARCWLQRLVGGLQRAQACAVGWLRVGCDGPRR</sequence>
<evidence type="ECO:0000313" key="3">
    <source>
        <dbReference type="Proteomes" id="UP000245946"/>
    </source>
</evidence>
<dbReference type="Proteomes" id="UP000245946">
    <property type="component" value="Unassembled WGS sequence"/>
</dbReference>
<gene>
    <name evidence="2" type="ORF">FA09DRAFT_211708</name>
</gene>
<evidence type="ECO:0000313" key="2">
    <source>
        <dbReference type="EMBL" id="PWO00265.1"/>
    </source>
</evidence>
<name>A0A316ZGW7_9BASI</name>
<evidence type="ECO:0000256" key="1">
    <source>
        <dbReference type="SAM" id="MobiDB-lite"/>
    </source>
</evidence>